<organism evidence="3 4">
    <name type="scientific">Favolaschia claudopus</name>
    <dbReference type="NCBI Taxonomy" id="2862362"/>
    <lineage>
        <taxon>Eukaryota</taxon>
        <taxon>Fungi</taxon>
        <taxon>Dikarya</taxon>
        <taxon>Basidiomycota</taxon>
        <taxon>Agaricomycotina</taxon>
        <taxon>Agaricomycetes</taxon>
        <taxon>Agaricomycetidae</taxon>
        <taxon>Agaricales</taxon>
        <taxon>Marasmiineae</taxon>
        <taxon>Mycenaceae</taxon>
        <taxon>Favolaschia</taxon>
    </lineage>
</organism>
<feature type="compositionally biased region" description="Basic and acidic residues" evidence="1">
    <location>
        <begin position="85"/>
        <end position="99"/>
    </location>
</feature>
<dbReference type="EMBL" id="JAWWNJ010000111">
    <property type="protein sequence ID" value="KAK6992368.1"/>
    <property type="molecule type" value="Genomic_DNA"/>
</dbReference>
<proteinExistence type="predicted"/>
<protein>
    <recommendedName>
        <fullName evidence="2">DUF6589 domain-containing protein</fullName>
    </recommendedName>
</protein>
<feature type="compositionally biased region" description="Low complexity" evidence="1">
    <location>
        <begin position="344"/>
        <end position="364"/>
    </location>
</feature>
<evidence type="ECO:0000256" key="1">
    <source>
        <dbReference type="SAM" id="MobiDB-lite"/>
    </source>
</evidence>
<name>A0AAV9ZTW3_9AGAR</name>
<feature type="domain" description="DUF6589" evidence="2">
    <location>
        <begin position="4"/>
        <end position="255"/>
    </location>
</feature>
<evidence type="ECO:0000313" key="3">
    <source>
        <dbReference type="EMBL" id="KAK6992368.1"/>
    </source>
</evidence>
<dbReference type="Proteomes" id="UP001362999">
    <property type="component" value="Unassembled WGS sequence"/>
</dbReference>
<feature type="compositionally biased region" description="Acidic residues" evidence="1">
    <location>
        <begin position="408"/>
        <end position="438"/>
    </location>
</feature>
<reference evidence="3 4" key="1">
    <citation type="journal article" date="2024" name="J Genomics">
        <title>Draft genome sequencing and assembly of Favolaschia claudopus CIRM-BRFM 2984 isolated from oak limbs.</title>
        <authorList>
            <person name="Navarro D."/>
            <person name="Drula E."/>
            <person name="Chaduli D."/>
            <person name="Cazenave R."/>
            <person name="Ahrendt S."/>
            <person name="Wang J."/>
            <person name="Lipzen A."/>
            <person name="Daum C."/>
            <person name="Barry K."/>
            <person name="Grigoriev I.V."/>
            <person name="Favel A."/>
            <person name="Rosso M.N."/>
            <person name="Martin F."/>
        </authorList>
    </citation>
    <scope>NUCLEOTIDE SEQUENCE [LARGE SCALE GENOMIC DNA]</scope>
    <source>
        <strain evidence="3 4">CIRM-BRFM 2984</strain>
    </source>
</reference>
<evidence type="ECO:0000313" key="4">
    <source>
        <dbReference type="Proteomes" id="UP001362999"/>
    </source>
</evidence>
<sequence length="438" mass="49944">MFSTLADRYASQGAINASLSEEETTDPERVNQIPVGRSWTAPTDTSAPPPPSITHPTDTNADDEEMPGLVEIDTEPATPRARTVPLKESDDDAPKVHKEKSGFTGDRVLRNSQIFMQDFGWWIEFAHAVPEGDIGRVWEIMKIWIFKFAGSSHHNYVNYLLEVYCMLRYEASKDLRNAILNNWLLNIKGELGHWIPGDLHQEHYIKWLKEMIRRHGGEFDDPFYRKTISPNVHHFIQIKEEVEAAFDLERRSQKHTSPHQRDELKLLLRTFKEEEVHVFRSKRSLGHAAVNQFARGCKRLEKDKLKAFLEKSTVLGDFVDEIRRRGEDDTDDNLDSDSGFPEISGSQRPPSSASSQSSAGNTDNDPNEPEEDDDDEDLSNEDLTSDRNPTSMIDEVTGLLVSNAEGDQKEDESEEEEEDDESESEDEPEEEEEVENDG</sequence>
<feature type="region of interest" description="Disordered" evidence="1">
    <location>
        <begin position="1"/>
        <end position="99"/>
    </location>
</feature>
<comment type="caution">
    <text evidence="3">The sequence shown here is derived from an EMBL/GenBank/DDBJ whole genome shotgun (WGS) entry which is preliminary data.</text>
</comment>
<keyword evidence="4" id="KW-1185">Reference proteome</keyword>
<gene>
    <name evidence="3" type="ORF">R3P38DRAFT_3289923</name>
</gene>
<accession>A0AAV9ZTW3</accession>
<evidence type="ECO:0000259" key="2">
    <source>
        <dbReference type="Pfam" id="PF20231"/>
    </source>
</evidence>
<feature type="compositionally biased region" description="Acidic residues" evidence="1">
    <location>
        <begin position="365"/>
        <end position="380"/>
    </location>
</feature>
<dbReference type="AlphaFoldDB" id="A0AAV9ZTW3"/>
<dbReference type="Pfam" id="PF20231">
    <property type="entry name" value="DUF6589"/>
    <property type="match status" value="1"/>
</dbReference>
<dbReference type="InterPro" id="IPR046496">
    <property type="entry name" value="DUF6589"/>
</dbReference>
<feature type="region of interest" description="Disordered" evidence="1">
    <location>
        <begin position="326"/>
        <end position="438"/>
    </location>
</feature>